<proteinExistence type="predicted"/>
<reference evidence="2" key="1">
    <citation type="submission" date="2025-08" db="UniProtKB">
        <authorList>
            <consortium name="RefSeq"/>
        </authorList>
    </citation>
    <scope>IDENTIFICATION</scope>
</reference>
<evidence type="ECO:0000313" key="1">
    <source>
        <dbReference type="Proteomes" id="UP001652625"/>
    </source>
</evidence>
<dbReference type="Proteomes" id="UP001652625">
    <property type="component" value="Chromosome 14"/>
</dbReference>
<organism evidence="1 2">
    <name type="scientific">Hydra vulgaris</name>
    <name type="common">Hydra</name>
    <name type="synonym">Hydra attenuata</name>
    <dbReference type="NCBI Taxonomy" id="6087"/>
    <lineage>
        <taxon>Eukaryota</taxon>
        <taxon>Metazoa</taxon>
        <taxon>Cnidaria</taxon>
        <taxon>Hydrozoa</taxon>
        <taxon>Hydroidolina</taxon>
        <taxon>Anthoathecata</taxon>
        <taxon>Aplanulata</taxon>
        <taxon>Hydridae</taxon>
        <taxon>Hydra</taxon>
    </lineage>
</organism>
<dbReference type="RefSeq" id="XP_065673898.1">
    <property type="nucleotide sequence ID" value="XM_065817826.1"/>
</dbReference>
<dbReference type="GeneID" id="136090849"/>
<name>A0ABM4DHD9_HYDVU</name>
<protein>
    <submittedName>
        <fullName evidence="2">Protein FAM200C-like</fullName>
    </submittedName>
</protein>
<dbReference type="PANTHER" id="PTHR45913:SF19">
    <property type="entry name" value="LOW QUALITY PROTEIN: ZINC FINGER BED DOMAIN-CONTAINING PROTEIN 5-LIKE"/>
    <property type="match status" value="1"/>
</dbReference>
<sequence>MVSNKNKELMQGLSTWGRDPHKVMNKIVVKTRSISKDVLFFERKRNNLKRQRFDFSGTFKQELAADVKASYSVYYLIAIKMKPHNIGEELILPAAKILVKQVIGDSAAKKLNQVSLSNDTVHRRIIEMATDVKECVV</sequence>
<dbReference type="PANTHER" id="PTHR45913">
    <property type="entry name" value="EPM2A-INTERACTING PROTEIN 1"/>
    <property type="match status" value="1"/>
</dbReference>
<gene>
    <name evidence="2" type="primary">LOC136090849</name>
</gene>
<accession>A0ABM4DHD9</accession>
<evidence type="ECO:0000313" key="2">
    <source>
        <dbReference type="RefSeq" id="XP_065673898.1"/>
    </source>
</evidence>
<keyword evidence="1" id="KW-1185">Reference proteome</keyword>